<sequence length="794" mass="88218">MSTSSRHLGLSQPGWITPLLMVILVIFGTANVITGKIRSEPLGDFSGFVTSILSQLVYFVTYWSVFAVKYATKRIPEEQVRWVWTRTSGEGNWWSRLPGCKYTFLSSICDVLGDNLMFLTQAYLSIIVFNLLQQGMVPFTLLWSMLLLGSRYILEEILGVGLVVSMAVASVFASTRGGGTAGFWMALLCLSSTAFQALGFVIKEAMFRAYDRHAREHGSRATKLDIFAVTSSNHLWGVLWVVPVCYLVESARVGGDVLGEMRSGFETLLWSKHAMDAFVVYIVVNLCFNITIYLLVSYGSSLLTFVSLKLTVPLSAFLSLISWPLIGASTVNSFEWLALAVIMAGVVIFKHGNGVREGVLARSGFTEETVCLWPLFQRRKAAPPGCQKTDAMTAEKEEVIYEKPRQPVWLVPVLIVLLVVLGTTNAITGKIRAETLGEYSGLVTNIIGQVVYFLSYWSILGGEWLCGRVSREELDWVWKPRPVSLVDPGVTGVRKIWQRLPGCKYTFLASISEVLGDNLMFLTQAYISIVVFSLLQQAMVPFTLLWSLIFLAVRYTLQELFGVAIVVGMAVGSVVMAGSDGASSSIGMSIVCLMSTMFQALAFVIKERMFRDYTRYATRKGYVNTTLDAFAVSSSNHTFGVIWVVPIAILVEVARTGQDPAQRLSDGFHALSTNSYAPEAFAVYMVINVLFNITIYLLVSYGSSLLTFISYKLTVPLAAIFSLISWPIIRATKVTWFEWMALGFILCGIVIFRHGNVKREQLEEDNKRVGSGMRKTTICCWPLFGRKSSARWSE</sequence>
<feature type="transmembrane region" description="Helical" evidence="7">
    <location>
        <begin position="408"/>
        <end position="427"/>
    </location>
</feature>
<reference evidence="8 9" key="1">
    <citation type="submission" date="2020-04" db="EMBL/GenBank/DDBJ databases">
        <title>Perkinsus olseni comparative genomics.</title>
        <authorList>
            <person name="Bogema D.R."/>
        </authorList>
    </citation>
    <scope>NUCLEOTIDE SEQUENCE [LARGE SCALE GENOMIC DNA]</scope>
    <source>
        <strain evidence="8">00978-12</strain>
    </source>
</reference>
<feature type="transmembrane region" description="Helical" evidence="7">
    <location>
        <begin position="735"/>
        <end position="752"/>
    </location>
</feature>
<dbReference type="Proteomes" id="UP000541610">
    <property type="component" value="Unassembled WGS sequence"/>
</dbReference>
<feature type="transmembrane region" description="Helical" evidence="7">
    <location>
        <begin position="181"/>
        <end position="202"/>
    </location>
</feature>
<dbReference type="Pfam" id="PF08627">
    <property type="entry name" value="CRT-like"/>
    <property type="match status" value="2"/>
</dbReference>
<feature type="transmembrane region" description="Helical" evidence="7">
    <location>
        <begin position="122"/>
        <end position="145"/>
    </location>
</feature>
<dbReference type="AlphaFoldDB" id="A0A7J6NHA3"/>
<feature type="transmembrane region" description="Helical" evidence="7">
    <location>
        <begin position="711"/>
        <end position="729"/>
    </location>
</feature>
<keyword evidence="4 7" id="KW-0812">Transmembrane</keyword>
<evidence type="ECO:0000256" key="4">
    <source>
        <dbReference type="ARBA" id="ARBA00022692"/>
    </source>
</evidence>
<feature type="transmembrane region" description="Helical" evidence="7">
    <location>
        <begin position="681"/>
        <end position="699"/>
    </location>
</feature>
<feature type="transmembrane region" description="Helical" evidence="7">
    <location>
        <begin position="278"/>
        <end position="296"/>
    </location>
</feature>
<feature type="transmembrane region" description="Helical" evidence="7">
    <location>
        <begin position="302"/>
        <end position="326"/>
    </location>
</feature>
<proteinExistence type="inferred from homology"/>
<feature type="transmembrane region" description="Helical" evidence="7">
    <location>
        <begin position="333"/>
        <end position="352"/>
    </location>
</feature>
<comment type="similarity">
    <text evidence="2">Belongs to the CRT-like transporter family.</text>
</comment>
<evidence type="ECO:0000256" key="6">
    <source>
        <dbReference type="ARBA" id="ARBA00023136"/>
    </source>
</evidence>
<evidence type="ECO:0000256" key="2">
    <source>
        <dbReference type="ARBA" id="ARBA00006690"/>
    </source>
</evidence>
<feature type="transmembrane region" description="Helical" evidence="7">
    <location>
        <begin position="626"/>
        <end position="651"/>
    </location>
</feature>
<name>A0A7J6NHA3_PEROL</name>
<evidence type="ECO:0000313" key="9">
    <source>
        <dbReference type="Proteomes" id="UP000541610"/>
    </source>
</evidence>
<evidence type="ECO:0000256" key="7">
    <source>
        <dbReference type="SAM" id="Phobius"/>
    </source>
</evidence>
<dbReference type="InterPro" id="IPR013936">
    <property type="entry name" value="CRT-like"/>
</dbReference>
<dbReference type="GO" id="GO:0016020">
    <property type="term" value="C:membrane"/>
    <property type="evidence" value="ECO:0007669"/>
    <property type="project" value="UniProtKB-SubCell"/>
</dbReference>
<dbReference type="OrthoDB" id="416555at2759"/>
<dbReference type="EMBL" id="JABANP010000379">
    <property type="protein sequence ID" value="KAF4683253.1"/>
    <property type="molecule type" value="Genomic_DNA"/>
</dbReference>
<dbReference type="PANTHER" id="PTHR31326">
    <property type="entry name" value="PROTEIN CLT2, CHLOROPLASTIC"/>
    <property type="match status" value="1"/>
</dbReference>
<evidence type="ECO:0000256" key="1">
    <source>
        <dbReference type="ARBA" id="ARBA00004141"/>
    </source>
</evidence>
<comment type="subcellular location">
    <subcellularLocation>
        <location evidence="1">Membrane</location>
        <topology evidence="1">Multi-pass membrane protein</topology>
    </subcellularLocation>
</comment>
<dbReference type="PANTHER" id="PTHR31326:SF1">
    <property type="entry name" value="PROTEIN CLT2, CHLOROPLASTIC"/>
    <property type="match status" value="1"/>
</dbReference>
<gene>
    <name evidence="8" type="ORF">FOZ60_009400</name>
</gene>
<feature type="transmembrane region" description="Helical" evidence="7">
    <location>
        <begin position="15"/>
        <end position="33"/>
    </location>
</feature>
<protein>
    <submittedName>
        <fullName evidence="8">Uncharacterized protein</fullName>
    </submittedName>
</protein>
<comment type="caution">
    <text evidence="8">The sequence shown here is derived from an EMBL/GenBank/DDBJ whole genome shotgun (WGS) entry which is preliminary data.</text>
</comment>
<accession>A0A7J6NHA3</accession>
<evidence type="ECO:0000256" key="5">
    <source>
        <dbReference type="ARBA" id="ARBA00022989"/>
    </source>
</evidence>
<feature type="transmembrane region" description="Helical" evidence="7">
    <location>
        <begin position="157"/>
        <end position="175"/>
    </location>
</feature>
<organism evidence="8 9">
    <name type="scientific">Perkinsus olseni</name>
    <name type="common">Perkinsus atlanticus</name>
    <dbReference type="NCBI Taxonomy" id="32597"/>
    <lineage>
        <taxon>Eukaryota</taxon>
        <taxon>Sar</taxon>
        <taxon>Alveolata</taxon>
        <taxon>Perkinsozoa</taxon>
        <taxon>Perkinsea</taxon>
        <taxon>Perkinsida</taxon>
        <taxon>Perkinsidae</taxon>
        <taxon>Perkinsus</taxon>
    </lineage>
</organism>
<feature type="transmembrane region" description="Helical" evidence="7">
    <location>
        <begin position="560"/>
        <end position="579"/>
    </location>
</feature>
<feature type="transmembrane region" description="Helical" evidence="7">
    <location>
        <begin position="525"/>
        <end position="553"/>
    </location>
</feature>
<keyword evidence="6 7" id="KW-0472">Membrane</keyword>
<feature type="transmembrane region" description="Helical" evidence="7">
    <location>
        <begin position="439"/>
        <end position="459"/>
    </location>
</feature>
<evidence type="ECO:0000313" key="8">
    <source>
        <dbReference type="EMBL" id="KAF4683253.1"/>
    </source>
</evidence>
<keyword evidence="3" id="KW-0813">Transport</keyword>
<feature type="transmembrane region" description="Helical" evidence="7">
    <location>
        <begin position="585"/>
        <end position="605"/>
    </location>
</feature>
<evidence type="ECO:0000256" key="3">
    <source>
        <dbReference type="ARBA" id="ARBA00022448"/>
    </source>
</evidence>
<keyword evidence="5 7" id="KW-1133">Transmembrane helix</keyword>
<feature type="transmembrane region" description="Helical" evidence="7">
    <location>
        <begin position="45"/>
        <end position="65"/>
    </location>
</feature>